<dbReference type="InterPro" id="IPR042529">
    <property type="entry name" value="IF_2B-like_C"/>
</dbReference>
<keyword evidence="8" id="KW-1185">Reference proteome</keyword>
<dbReference type="NCBIfam" id="TIGR00524">
    <property type="entry name" value="eIF-2B_rel"/>
    <property type="match status" value="1"/>
</dbReference>
<comment type="caution">
    <text evidence="7">The sequence shown here is derived from an EMBL/GenBank/DDBJ whole genome shotgun (WGS) entry which is preliminary data.</text>
</comment>
<dbReference type="SUPFAM" id="SSF100950">
    <property type="entry name" value="NagB/RpiA/CoA transferase-like"/>
    <property type="match status" value="1"/>
</dbReference>
<dbReference type="EC" id="5.3.1.23" evidence="6"/>
<comment type="catalytic activity">
    <reaction evidence="6">
        <text>5-(methylsulfanyl)-alpha-D-ribose 1-phosphate = 5-(methylsulfanyl)-D-ribulose 1-phosphate</text>
        <dbReference type="Rhea" id="RHEA:19989"/>
        <dbReference type="ChEBI" id="CHEBI:58533"/>
        <dbReference type="ChEBI" id="CHEBI:58548"/>
        <dbReference type="EC" id="5.3.1.23"/>
    </reaction>
</comment>
<evidence type="ECO:0000256" key="2">
    <source>
        <dbReference type="ARBA" id="ARBA00022605"/>
    </source>
</evidence>
<dbReference type="HAMAP" id="MF_01678">
    <property type="entry name" value="Salvage_MtnA"/>
    <property type="match status" value="1"/>
</dbReference>
<gene>
    <name evidence="6" type="primary">MRI1</name>
    <name evidence="7" type="ORF">UCRPC4_g00199</name>
</gene>
<feature type="active site" description="Proton donor" evidence="6">
    <location>
        <position position="263"/>
    </location>
</feature>
<dbReference type="GO" id="GO:0005634">
    <property type="term" value="C:nucleus"/>
    <property type="evidence" value="ECO:0007669"/>
    <property type="project" value="UniProtKB-SubCell"/>
</dbReference>
<reference evidence="7 8" key="2">
    <citation type="submission" date="2015-05" db="EMBL/GenBank/DDBJ databases">
        <authorList>
            <person name="Morales-Cruz A."/>
            <person name="Amrine K.C."/>
            <person name="Cantu D."/>
        </authorList>
    </citation>
    <scope>NUCLEOTIDE SEQUENCE [LARGE SCALE GENOMIC DNA]</scope>
    <source>
        <strain evidence="7">UCRPC4</strain>
    </source>
</reference>
<dbReference type="GO" id="GO:0046523">
    <property type="term" value="F:S-methyl-5-thioribose-1-phosphate isomerase activity"/>
    <property type="evidence" value="ECO:0007669"/>
    <property type="project" value="UniProtKB-UniRule"/>
</dbReference>
<comment type="pathway">
    <text evidence="6">Amino-acid biosynthesis; L-methionine biosynthesis via salvage pathway; L-methionine from S-methyl-5-thio-alpha-D-ribose 1-phosphate: step 1/6.</text>
</comment>
<dbReference type="FunFam" id="3.40.50.10470:FF:000003">
    <property type="entry name" value="Methylthioribose-1-phosphate isomerase"/>
    <property type="match status" value="1"/>
</dbReference>
<dbReference type="InterPro" id="IPR011559">
    <property type="entry name" value="Initiation_fac_2B_a/b/d"/>
</dbReference>
<dbReference type="FunFam" id="1.20.120.420:FF:000003">
    <property type="entry name" value="Methylthioribose-1-phosphate isomerase"/>
    <property type="match status" value="1"/>
</dbReference>
<dbReference type="NCBIfam" id="NF004326">
    <property type="entry name" value="PRK05720.1"/>
    <property type="match status" value="1"/>
</dbReference>
<dbReference type="GO" id="GO:0005737">
    <property type="term" value="C:cytoplasm"/>
    <property type="evidence" value="ECO:0007669"/>
    <property type="project" value="UniProtKB-SubCell"/>
</dbReference>
<evidence type="ECO:0000256" key="3">
    <source>
        <dbReference type="ARBA" id="ARBA00023167"/>
    </source>
</evidence>
<dbReference type="Gene3D" id="1.20.120.420">
    <property type="entry name" value="translation initiation factor eif-2b, domain 1"/>
    <property type="match status" value="1"/>
</dbReference>
<evidence type="ECO:0000256" key="6">
    <source>
        <dbReference type="HAMAP-Rule" id="MF_03119"/>
    </source>
</evidence>
<keyword evidence="5 6" id="KW-0539">Nucleus</keyword>
<dbReference type="Pfam" id="PF01008">
    <property type="entry name" value="IF-2B"/>
    <property type="match status" value="1"/>
</dbReference>
<dbReference type="Proteomes" id="UP000053317">
    <property type="component" value="Unassembled WGS sequence"/>
</dbReference>
<dbReference type="OrthoDB" id="2461at2759"/>
<dbReference type="InterPro" id="IPR037171">
    <property type="entry name" value="NagB/RpiA_transferase-like"/>
</dbReference>
<name>A0A0G2HL21_PHACM</name>
<dbReference type="Gene3D" id="3.40.50.10470">
    <property type="entry name" value="Translation initiation factor eif-2b, domain 2"/>
    <property type="match status" value="1"/>
</dbReference>
<keyword evidence="2 6" id="KW-0028">Amino-acid biosynthesis</keyword>
<dbReference type="AlphaFoldDB" id="A0A0G2HL21"/>
<evidence type="ECO:0000313" key="8">
    <source>
        <dbReference type="Proteomes" id="UP000053317"/>
    </source>
</evidence>
<keyword evidence="1 6" id="KW-0963">Cytoplasm</keyword>
<keyword evidence="4 6" id="KW-0413">Isomerase</keyword>
<accession>A0A0G2HL21</accession>
<comment type="function">
    <text evidence="6">Catalyzes the interconversion of methylthioribose-1-phosphate (MTR-1-P) into methylthioribulose-1-phosphate (MTRu-1-P).</text>
</comment>
<reference evidence="7 8" key="1">
    <citation type="submission" date="2015-05" db="EMBL/GenBank/DDBJ databases">
        <title>Distinctive expansion of gene families associated with plant cell wall degradation and secondary metabolism in the genomes of grapevine trunk pathogens.</title>
        <authorList>
            <person name="Lawrence D.P."/>
            <person name="Travadon R."/>
            <person name="Rolshausen P.E."/>
            <person name="Baumgartner K."/>
        </authorList>
    </citation>
    <scope>NUCLEOTIDE SEQUENCE [LARGE SCALE GENOMIC DNA]</scope>
    <source>
        <strain evidence="7">UCRPC4</strain>
    </source>
</reference>
<evidence type="ECO:0000256" key="1">
    <source>
        <dbReference type="ARBA" id="ARBA00022490"/>
    </source>
</evidence>
<dbReference type="InterPro" id="IPR000649">
    <property type="entry name" value="IF-2B-related"/>
</dbReference>
<dbReference type="PANTHER" id="PTHR43475:SF1">
    <property type="entry name" value="METHYLTHIORIBOSE-1-PHOSPHATE ISOMERASE"/>
    <property type="match status" value="1"/>
</dbReference>
<comment type="similarity">
    <text evidence="6">Belongs to the eIF-2B alpha/beta/delta subunits family. MtnA subfamily.</text>
</comment>
<dbReference type="EMBL" id="LCWF01000006">
    <property type="protein sequence ID" value="KKY29010.1"/>
    <property type="molecule type" value="Genomic_DNA"/>
</dbReference>
<feature type="site" description="Transition state stabilizer" evidence="6">
    <location>
        <position position="181"/>
    </location>
</feature>
<proteinExistence type="inferred from homology"/>
<keyword evidence="3 6" id="KW-0486">Methionine biosynthesis</keyword>
<evidence type="ECO:0000313" key="7">
    <source>
        <dbReference type="EMBL" id="KKY29010.1"/>
    </source>
</evidence>
<dbReference type="GO" id="GO:0019509">
    <property type="term" value="P:L-methionine salvage from methylthioadenosine"/>
    <property type="evidence" value="ECO:0007669"/>
    <property type="project" value="UniProtKB-UniRule"/>
</dbReference>
<dbReference type="PANTHER" id="PTHR43475">
    <property type="entry name" value="METHYLTHIORIBOSE-1-PHOSPHATE ISOMERASE"/>
    <property type="match status" value="1"/>
</dbReference>
<sequence length="389" mass="41034">MVLLAIKFGPPSEGKASSLSIIDQLLLPHREVYIPVLSVSDGWSVIKSMKVRGAPAIAIVAALSLAVEISALRTSQKLSPVAEEVQLFIGGKLDYLVTSRPTAVNLADAVGKLKAITAKEIAKGKGVNGEQLAMAYEAAAEKMLEDDVADNENIGKHGAKWIIENTTAGKKRAGLKILTHCNTGSLATAGYGTALGVIRSLYAESVLEHAFCSETRPYNQGSRLTAFELVHDKIPATLITDSMAGALMAKEGKKLAAIVVGADRVAANGDTANKIGTYALAVLARHHGVKFLVAAPRTTIDLKTKSGFDITIEERAKSEVTTLRGPKVEGDAIIAESAETISIAALGIDVWNPAFDVTPAALIDGVITEKGVVEKGGSDIFSFEKFFNE</sequence>
<dbReference type="UniPathway" id="UPA00904">
    <property type="reaction ID" value="UER00874"/>
</dbReference>
<organism evidence="7 8">
    <name type="scientific">Phaeomoniella chlamydospora</name>
    <name type="common">Phaeoacremonium chlamydosporum</name>
    <dbReference type="NCBI Taxonomy" id="158046"/>
    <lineage>
        <taxon>Eukaryota</taxon>
        <taxon>Fungi</taxon>
        <taxon>Dikarya</taxon>
        <taxon>Ascomycota</taxon>
        <taxon>Pezizomycotina</taxon>
        <taxon>Eurotiomycetes</taxon>
        <taxon>Chaetothyriomycetidae</taxon>
        <taxon>Phaeomoniellales</taxon>
        <taxon>Phaeomoniellaceae</taxon>
        <taxon>Phaeomoniella</taxon>
    </lineage>
</organism>
<dbReference type="InterPro" id="IPR005251">
    <property type="entry name" value="IF-M1Pi"/>
</dbReference>
<dbReference type="NCBIfam" id="TIGR00512">
    <property type="entry name" value="salvage_mtnA"/>
    <property type="match status" value="1"/>
</dbReference>
<dbReference type="InterPro" id="IPR027363">
    <property type="entry name" value="M1Pi_N"/>
</dbReference>
<evidence type="ECO:0000256" key="4">
    <source>
        <dbReference type="ARBA" id="ARBA00023235"/>
    </source>
</evidence>
<evidence type="ECO:0000256" key="5">
    <source>
        <dbReference type="ARBA" id="ARBA00023242"/>
    </source>
</evidence>
<comment type="subcellular location">
    <subcellularLocation>
        <location evidence="6">Cytoplasm</location>
    </subcellularLocation>
    <subcellularLocation>
        <location evidence="6">Nucleus</location>
    </subcellularLocation>
</comment>
<protein>
    <recommendedName>
        <fullName evidence="6">Methylthioribose-1-phosphate isomerase</fullName>
        <shortName evidence="6">M1Pi</shortName>
        <shortName evidence="6">MTR-1-P isomerase</shortName>
        <ecNumber evidence="6">5.3.1.23</ecNumber>
    </recommendedName>
    <alternativeName>
        <fullName evidence="6">S-methyl-5-thioribose-1-phosphate isomerase</fullName>
    </alternativeName>
    <alternativeName>
        <fullName evidence="6">Translation initiation factor eIF-2B subunit alpha/beta/delta-like protein</fullName>
    </alternativeName>
</protein>